<dbReference type="FunFam" id="2.40.30.10:FF:000006">
    <property type="entry name" value="Elongation factor G"/>
    <property type="match status" value="1"/>
</dbReference>
<dbReference type="NCBIfam" id="TIGR00484">
    <property type="entry name" value="EF-G"/>
    <property type="match status" value="1"/>
</dbReference>
<comment type="caution">
    <text evidence="10">The sequence shown here is derived from an EMBL/GenBank/DDBJ whole genome shotgun (WGS) entry which is preliminary data.</text>
</comment>
<dbReference type="FunFam" id="3.40.50.300:FF:000029">
    <property type="entry name" value="Elongation factor G"/>
    <property type="match status" value="1"/>
</dbReference>
<dbReference type="NCBIfam" id="NF009381">
    <property type="entry name" value="PRK12740.1-5"/>
    <property type="match status" value="1"/>
</dbReference>
<dbReference type="Gene3D" id="3.30.70.240">
    <property type="match status" value="1"/>
</dbReference>
<dbReference type="Pfam" id="PF14492">
    <property type="entry name" value="EFG_III"/>
    <property type="match status" value="1"/>
</dbReference>
<organism evidence="10 11">
    <name type="scientific">Gordonia crocea</name>
    <dbReference type="NCBI Taxonomy" id="589162"/>
    <lineage>
        <taxon>Bacteria</taxon>
        <taxon>Bacillati</taxon>
        <taxon>Actinomycetota</taxon>
        <taxon>Actinomycetes</taxon>
        <taxon>Mycobacteriales</taxon>
        <taxon>Gordoniaceae</taxon>
        <taxon>Gordonia</taxon>
    </lineage>
</organism>
<dbReference type="GO" id="GO:0003746">
    <property type="term" value="F:translation elongation factor activity"/>
    <property type="evidence" value="ECO:0007669"/>
    <property type="project" value="UniProtKB-UniRule"/>
</dbReference>
<dbReference type="InterPro" id="IPR004161">
    <property type="entry name" value="EFTu-like_2"/>
</dbReference>
<dbReference type="Gene3D" id="2.40.30.10">
    <property type="entry name" value="Translation factors"/>
    <property type="match status" value="1"/>
</dbReference>
<dbReference type="Gene3D" id="3.40.50.300">
    <property type="entry name" value="P-loop containing nucleotide triphosphate hydrolases"/>
    <property type="match status" value="1"/>
</dbReference>
<evidence type="ECO:0000256" key="8">
    <source>
        <dbReference type="NCBIfam" id="TIGR00484"/>
    </source>
</evidence>
<dbReference type="InterPro" id="IPR027417">
    <property type="entry name" value="P-loop_NTPase"/>
</dbReference>
<dbReference type="Pfam" id="PF00679">
    <property type="entry name" value="EFG_C"/>
    <property type="match status" value="1"/>
</dbReference>
<dbReference type="InterPro" id="IPR005517">
    <property type="entry name" value="Transl_elong_EFG/EF2_IV"/>
</dbReference>
<dbReference type="PANTHER" id="PTHR43261">
    <property type="entry name" value="TRANSLATION ELONGATION FACTOR G-RELATED"/>
    <property type="match status" value="1"/>
</dbReference>
<dbReference type="PROSITE" id="PS00301">
    <property type="entry name" value="G_TR_1"/>
    <property type="match status" value="1"/>
</dbReference>
<evidence type="ECO:0000256" key="5">
    <source>
        <dbReference type="ARBA" id="ARBA00023134"/>
    </source>
</evidence>
<accession>A0A7I9V2G9</accession>
<protein>
    <recommendedName>
        <fullName evidence="7 8">Elongation factor G</fullName>
        <shortName evidence="7">EF-G</shortName>
    </recommendedName>
</protein>
<dbReference type="NCBIfam" id="TIGR00231">
    <property type="entry name" value="small_GTP"/>
    <property type="match status" value="1"/>
</dbReference>
<sequence length="701" mass="76991">MAQEVLNDLTKVRNIGIMAHIDAGKTTTTERILFYTGVNYKIGETHDGASTTDWMEQEKERGITITSAAVTCFWNNNQINVIDTPGHVDFTVEVERALRVLDGAVAVFDGKEGVEPQSEQVWRQATKYDVPRICFVNKMDKMGADFYFTVQTIIDRLGAKPLVLQLPIGAEDAFDGVVDLVEMKAITWRGTVEIGAEPQIEEIPADLADKAAEYREKLLETVAESDEALMEKYFAGEELSVEEIKGAIRKLTVNSELYPVLCGSAFKNKGVQPMLDAVIDYLPNPLDIGEIEGHVPGDEDEVITRKPSMDEPFSALAFKIAAHPFFGKLTFVRVYSGKVEPGAQVLNSAKGKKERIGKLFQMHANKENPVDDAVAGHIYAMIGLKDTTTGDTLCDQQKPIVLESMSFPDPVIKVSIEPKTKSDQEKLGTAIQKLAEEDPTFSVELDEEAGQTVIGGMGELHLDILVDRMKREFKVEANVGKPQVAYRETIRKTVEKHEYTHKKQTGGSGQFAKVIIKLEPLVDAEDGATYEFANAVTGGRVPREYIPSVDAGAQDAMQYGVLAGYPLVNLKVTLLDGQYHDVDSSEMAFKIAGSQALKEAAKMAGPVILEPIMAVEVTTPEEYMGDVIGDLNSRRGQIQAMEERSGARVVKAQVPLSEMFGYIGDLRSKTQGRANYSMVFDSYAEVPANVSKEIIAKATGE</sequence>
<dbReference type="InterPro" id="IPR000795">
    <property type="entry name" value="T_Tr_GTP-bd_dom"/>
</dbReference>
<keyword evidence="4 7" id="KW-0648">Protein biosynthesis</keyword>
<comment type="similarity">
    <text evidence="1 7">Belongs to the TRAFAC class translation factor GTPase superfamily. Classic translation factor GTPase family. EF-G/EF-2 subfamily.</text>
</comment>
<dbReference type="Proteomes" id="UP000444980">
    <property type="component" value="Unassembled WGS sequence"/>
</dbReference>
<dbReference type="HAMAP" id="MF_00054_B">
    <property type="entry name" value="EF_G_EF_2_B"/>
    <property type="match status" value="1"/>
</dbReference>
<dbReference type="InterPro" id="IPR035649">
    <property type="entry name" value="EFG_V"/>
</dbReference>
<keyword evidence="2 7" id="KW-0547">Nucleotide-binding</keyword>
<dbReference type="FunFam" id="3.30.70.240:FF:000001">
    <property type="entry name" value="Elongation factor G"/>
    <property type="match status" value="1"/>
</dbReference>
<evidence type="ECO:0000256" key="1">
    <source>
        <dbReference type="ARBA" id="ARBA00005870"/>
    </source>
</evidence>
<dbReference type="PROSITE" id="PS51722">
    <property type="entry name" value="G_TR_2"/>
    <property type="match status" value="1"/>
</dbReference>
<dbReference type="Pfam" id="PF03144">
    <property type="entry name" value="GTP_EFTU_D2"/>
    <property type="match status" value="1"/>
</dbReference>
<comment type="function">
    <text evidence="6 7">Catalyzes the GTP-dependent ribosomal translocation step during translation elongation. During this step, the ribosome changes from the pre-translocational (PRE) to the post-translocational (POST) state as the newly formed A-site-bound peptidyl-tRNA and P-site-bound deacylated tRNA move to the P and E sites, respectively. Catalyzes the coordinated movement of the two tRNA molecules, the mRNA and conformational changes in the ribosome.</text>
</comment>
<dbReference type="GO" id="GO:0032790">
    <property type="term" value="P:ribosome disassembly"/>
    <property type="evidence" value="ECO:0007669"/>
    <property type="project" value="TreeGrafter"/>
</dbReference>
<proteinExistence type="inferred from homology"/>
<dbReference type="GO" id="GO:0003924">
    <property type="term" value="F:GTPase activity"/>
    <property type="evidence" value="ECO:0007669"/>
    <property type="project" value="InterPro"/>
</dbReference>
<dbReference type="Gene3D" id="3.30.70.870">
    <property type="entry name" value="Elongation Factor G (Translational Gtpase), domain 3"/>
    <property type="match status" value="1"/>
</dbReference>
<dbReference type="FunFam" id="3.30.70.870:FF:000001">
    <property type="entry name" value="Elongation factor G"/>
    <property type="match status" value="1"/>
</dbReference>
<evidence type="ECO:0000256" key="2">
    <source>
        <dbReference type="ARBA" id="ARBA00022741"/>
    </source>
</evidence>
<dbReference type="InterPro" id="IPR047872">
    <property type="entry name" value="EFG_IV"/>
</dbReference>
<reference evidence="11" key="1">
    <citation type="submission" date="2019-06" db="EMBL/GenBank/DDBJ databases">
        <title>Gordonia isolated from sludge of a wastewater treatment plant.</title>
        <authorList>
            <person name="Tamura T."/>
            <person name="Aoyama K."/>
            <person name="Kang Y."/>
            <person name="Saito S."/>
            <person name="Akiyama N."/>
            <person name="Yazawa K."/>
            <person name="Gonoi T."/>
            <person name="Mikami Y."/>
        </authorList>
    </citation>
    <scope>NUCLEOTIDE SEQUENCE [LARGE SCALE GENOMIC DNA]</scope>
    <source>
        <strain evidence="11">NBRC 107697</strain>
    </source>
</reference>
<dbReference type="CDD" id="cd16262">
    <property type="entry name" value="EFG_III"/>
    <property type="match status" value="1"/>
</dbReference>
<evidence type="ECO:0000259" key="9">
    <source>
        <dbReference type="PROSITE" id="PS51722"/>
    </source>
</evidence>
<dbReference type="InterPro" id="IPR014721">
    <property type="entry name" value="Ribsml_uS5_D2-typ_fold_subgr"/>
</dbReference>
<dbReference type="PANTHER" id="PTHR43261:SF1">
    <property type="entry name" value="RIBOSOME-RELEASING FACTOR 2, MITOCHONDRIAL"/>
    <property type="match status" value="1"/>
</dbReference>
<dbReference type="EMBL" id="BJOU01000019">
    <property type="protein sequence ID" value="GED99353.1"/>
    <property type="molecule type" value="Genomic_DNA"/>
</dbReference>
<dbReference type="SMART" id="SM00889">
    <property type="entry name" value="EFG_IV"/>
    <property type="match status" value="1"/>
</dbReference>
<feature type="binding site" evidence="7">
    <location>
        <begin position="19"/>
        <end position="26"/>
    </location>
    <ligand>
        <name>GTP</name>
        <dbReference type="ChEBI" id="CHEBI:37565"/>
    </ligand>
</feature>
<dbReference type="PRINTS" id="PR00315">
    <property type="entry name" value="ELONGATNFCT"/>
</dbReference>
<dbReference type="CDD" id="cd01886">
    <property type="entry name" value="EF-G"/>
    <property type="match status" value="1"/>
</dbReference>
<dbReference type="CDD" id="cd03713">
    <property type="entry name" value="EFG_mtEFG_C"/>
    <property type="match status" value="1"/>
</dbReference>
<dbReference type="InterPro" id="IPR005225">
    <property type="entry name" value="Small_GTP-bd"/>
</dbReference>
<dbReference type="Pfam" id="PF03764">
    <property type="entry name" value="EFG_IV"/>
    <property type="match status" value="1"/>
</dbReference>
<feature type="domain" description="Tr-type G" evidence="9">
    <location>
        <begin position="10"/>
        <end position="286"/>
    </location>
</feature>
<gene>
    <name evidence="7 10" type="primary">fusA</name>
    <name evidence="10" type="ORF">nbrc107697_33920</name>
</gene>
<dbReference type="InterPro" id="IPR041095">
    <property type="entry name" value="EFG_II"/>
</dbReference>
<dbReference type="RefSeq" id="WP_161928637.1">
    <property type="nucleotide sequence ID" value="NZ_BJOU01000019.1"/>
</dbReference>
<dbReference type="InterPro" id="IPR009000">
    <property type="entry name" value="Transl_B-barrel_sf"/>
</dbReference>
<evidence type="ECO:0000256" key="4">
    <source>
        <dbReference type="ARBA" id="ARBA00022917"/>
    </source>
</evidence>
<keyword evidence="5 7" id="KW-0342">GTP-binding</keyword>
<dbReference type="InterPro" id="IPR020568">
    <property type="entry name" value="Ribosomal_Su5_D2-typ_SF"/>
</dbReference>
<dbReference type="CDD" id="cd04088">
    <property type="entry name" value="EFG_mtEFG_II"/>
    <property type="match status" value="1"/>
</dbReference>
<dbReference type="SUPFAM" id="SSF52540">
    <property type="entry name" value="P-loop containing nucleoside triphosphate hydrolases"/>
    <property type="match status" value="1"/>
</dbReference>
<evidence type="ECO:0000256" key="7">
    <source>
        <dbReference type="HAMAP-Rule" id="MF_00054"/>
    </source>
</evidence>
<dbReference type="InterPro" id="IPR031157">
    <property type="entry name" value="G_TR_CS"/>
</dbReference>
<dbReference type="Pfam" id="PF00009">
    <property type="entry name" value="GTP_EFTU"/>
    <property type="match status" value="1"/>
</dbReference>
<evidence type="ECO:0000313" key="11">
    <source>
        <dbReference type="Proteomes" id="UP000444980"/>
    </source>
</evidence>
<dbReference type="SUPFAM" id="SSF54980">
    <property type="entry name" value="EF-G C-terminal domain-like"/>
    <property type="match status" value="2"/>
</dbReference>
<dbReference type="GO" id="GO:0005525">
    <property type="term" value="F:GTP binding"/>
    <property type="evidence" value="ECO:0007669"/>
    <property type="project" value="UniProtKB-UniRule"/>
</dbReference>
<dbReference type="InterPro" id="IPR035647">
    <property type="entry name" value="EFG_III/V"/>
</dbReference>
<dbReference type="OrthoDB" id="9801472at2"/>
<dbReference type="AlphaFoldDB" id="A0A7I9V2G9"/>
<dbReference type="InterPro" id="IPR000640">
    <property type="entry name" value="EFG_V-like"/>
</dbReference>
<dbReference type="InterPro" id="IPR009022">
    <property type="entry name" value="EFG_III"/>
</dbReference>
<dbReference type="Gene3D" id="3.30.230.10">
    <property type="match status" value="1"/>
</dbReference>
<evidence type="ECO:0000256" key="6">
    <source>
        <dbReference type="ARBA" id="ARBA00024731"/>
    </source>
</evidence>
<feature type="binding site" evidence="7">
    <location>
        <begin position="137"/>
        <end position="140"/>
    </location>
    <ligand>
        <name>GTP</name>
        <dbReference type="ChEBI" id="CHEBI:37565"/>
    </ligand>
</feature>
<name>A0A7I9V2G9_9ACTN</name>
<dbReference type="InterPro" id="IPR004540">
    <property type="entry name" value="Transl_elong_EFG/EF2"/>
</dbReference>
<keyword evidence="7" id="KW-0963">Cytoplasm</keyword>
<dbReference type="SUPFAM" id="SSF50447">
    <property type="entry name" value="Translation proteins"/>
    <property type="match status" value="1"/>
</dbReference>
<dbReference type="FunFam" id="3.30.230.10:FF:000003">
    <property type="entry name" value="Elongation factor G"/>
    <property type="match status" value="1"/>
</dbReference>
<dbReference type="SMART" id="SM00838">
    <property type="entry name" value="EFG_C"/>
    <property type="match status" value="1"/>
</dbReference>
<evidence type="ECO:0000313" key="10">
    <source>
        <dbReference type="EMBL" id="GED99353.1"/>
    </source>
</evidence>
<comment type="subcellular location">
    <subcellularLocation>
        <location evidence="7">Cytoplasm</location>
    </subcellularLocation>
</comment>
<dbReference type="GO" id="GO:0005737">
    <property type="term" value="C:cytoplasm"/>
    <property type="evidence" value="ECO:0007669"/>
    <property type="project" value="UniProtKB-SubCell"/>
</dbReference>
<feature type="binding site" evidence="7">
    <location>
        <begin position="83"/>
        <end position="87"/>
    </location>
    <ligand>
        <name>GTP</name>
        <dbReference type="ChEBI" id="CHEBI:37565"/>
    </ligand>
</feature>
<keyword evidence="11" id="KW-1185">Reference proteome</keyword>
<dbReference type="SUPFAM" id="SSF54211">
    <property type="entry name" value="Ribosomal protein S5 domain 2-like"/>
    <property type="match status" value="1"/>
</dbReference>
<evidence type="ECO:0000256" key="3">
    <source>
        <dbReference type="ARBA" id="ARBA00022768"/>
    </source>
</evidence>
<keyword evidence="3 7" id="KW-0251">Elongation factor</keyword>
<dbReference type="CDD" id="cd01434">
    <property type="entry name" value="EFG_mtEFG1_IV"/>
    <property type="match status" value="1"/>
</dbReference>